<dbReference type="RefSeq" id="WP_073294369.1">
    <property type="nucleotide sequence ID" value="NZ_FQUF01000002.1"/>
</dbReference>
<sequence length="148" mass="17604">MAKTVYTNYWINERDNVKKEHGSYETEQEAIDAILTWWEIHNQKNRDVSYERTNRGALEILYGDANYYYRIESREINDPLPSRAYKVKTKGEIEALRTKHQLDETAFIFDELPEPYRDRLIQAIGDSSKCREYSYTEDGQPIIELNLK</sequence>
<organism evidence="1 2">
    <name type="scientific">Atopostipes suicloacalis DSM 15692</name>
    <dbReference type="NCBI Taxonomy" id="1121025"/>
    <lineage>
        <taxon>Bacteria</taxon>
        <taxon>Bacillati</taxon>
        <taxon>Bacillota</taxon>
        <taxon>Bacilli</taxon>
        <taxon>Lactobacillales</taxon>
        <taxon>Carnobacteriaceae</taxon>
        <taxon>Atopostipes</taxon>
    </lineage>
</organism>
<dbReference type="EMBL" id="FQUF01000002">
    <property type="protein sequence ID" value="SHE27395.1"/>
    <property type="molecule type" value="Genomic_DNA"/>
</dbReference>
<reference evidence="1 2" key="1">
    <citation type="submission" date="2016-11" db="EMBL/GenBank/DDBJ databases">
        <authorList>
            <person name="Jaros S."/>
            <person name="Januszkiewicz K."/>
            <person name="Wedrychowicz H."/>
        </authorList>
    </citation>
    <scope>NUCLEOTIDE SEQUENCE [LARGE SCALE GENOMIC DNA]</scope>
    <source>
        <strain evidence="1 2">DSM 15692</strain>
    </source>
</reference>
<keyword evidence="2" id="KW-1185">Reference proteome</keyword>
<name>A0A1M4S5B3_9LACT</name>
<gene>
    <name evidence="1" type="ORF">SAMN02745249_00033</name>
</gene>
<dbReference type="OrthoDB" id="2166202at2"/>
<evidence type="ECO:0000313" key="1">
    <source>
        <dbReference type="EMBL" id="SHE27395.1"/>
    </source>
</evidence>
<evidence type="ECO:0000313" key="2">
    <source>
        <dbReference type="Proteomes" id="UP000184128"/>
    </source>
</evidence>
<dbReference type="AlphaFoldDB" id="A0A1M4S5B3"/>
<dbReference type="Proteomes" id="UP000184128">
    <property type="component" value="Unassembled WGS sequence"/>
</dbReference>
<dbReference type="STRING" id="1121025.SAMN02745249_00033"/>
<proteinExistence type="predicted"/>
<protein>
    <submittedName>
        <fullName evidence="1">Uncharacterized protein</fullName>
    </submittedName>
</protein>
<accession>A0A1M4S5B3</accession>